<dbReference type="Proteomes" id="UP000309117">
    <property type="component" value="Unassembled WGS sequence"/>
</dbReference>
<dbReference type="Pfam" id="PF06305">
    <property type="entry name" value="LapA_dom"/>
    <property type="match status" value="1"/>
</dbReference>
<name>A0A4S2BR95_9LACO</name>
<proteinExistence type="predicted"/>
<evidence type="ECO:0000256" key="5">
    <source>
        <dbReference type="SAM" id="Phobius"/>
    </source>
</evidence>
<keyword evidence="4 5" id="KW-0472">Membrane</keyword>
<evidence type="ECO:0000256" key="3">
    <source>
        <dbReference type="ARBA" id="ARBA00022989"/>
    </source>
</evidence>
<dbReference type="EMBL" id="SRYV01000001">
    <property type="protein sequence ID" value="TGY17706.1"/>
    <property type="molecule type" value="Genomic_DNA"/>
</dbReference>
<evidence type="ECO:0000313" key="7">
    <source>
        <dbReference type="EMBL" id="TGY17706.1"/>
    </source>
</evidence>
<feature type="domain" description="Lipopolysaccharide assembly protein A" evidence="6">
    <location>
        <begin position="27"/>
        <end position="68"/>
    </location>
</feature>
<accession>A0A4S2BR95</accession>
<organism evidence="7 8">
    <name type="scientific">Lactobacillus intestinalis</name>
    <dbReference type="NCBI Taxonomy" id="151781"/>
    <lineage>
        <taxon>Bacteria</taxon>
        <taxon>Bacillati</taxon>
        <taxon>Bacillota</taxon>
        <taxon>Bacilli</taxon>
        <taxon>Lactobacillales</taxon>
        <taxon>Lactobacillaceae</taxon>
        <taxon>Lactobacillus</taxon>
    </lineage>
</organism>
<keyword evidence="1" id="KW-1003">Cell membrane</keyword>
<comment type="caution">
    <text evidence="7">The sequence shown here is derived from an EMBL/GenBank/DDBJ whole genome shotgun (WGS) entry which is preliminary data.</text>
</comment>
<evidence type="ECO:0000313" key="8">
    <source>
        <dbReference type="Proteomes" id="UP000309117"/>
    </source>
</evidence>
<sequence>MSSKKAQINLVISLLVALIAVIFVVMNTSPVAINFGFFKVKLPLIIVLVVMVIIGILLGWFLGQDKQFNKKKRQ</sequence>
<evidence type="ECO:0000256" key="2">
    <source>
        <dbReference type="ARBA" id="ARBA00022692"/>
    </source>
</evidence>
<protein>
    <submittedName>
        <fullName evidence="7">DUF1049 domain-containing protein</fullName>
    </submittedName>
</protein>
<evidence type="ECO:0000256" key="1">
    <source>
        <dbReference type="ARBA" id="ARBA00022475"/>
    </source>
</evidence>
<dbReference type="RefSeq" id="WP_004042690.1">
    <property type="nucleotide sequence ID" value="NZ_AQFR02000003.1"/>
</dbReference>
<keyword evidence="3 5" id="KW-1133">Transmembrane helix</keyword>
<dbReference type="AlphaFoldDB" id="A0A4S2BR95"/>
<gene>
    <name evidence="7" type="ORF">E5351_00940</name>
</gene>
<evidence type="ECO:0000256" key="4">
    <source>
        <dbReference type="ARBA" id="ARBA00023136"/>
    </source>
</evidence>
<keyword evidence="2 5" id="KW-0812">Transmembrane</keyword>
<feature type="transmembrane region" description="Helical" evidence="5">
    <location>
        <begin position="12"/>
        <end position="38"/>
    </location>
</feature>
<dbReference type="GO" id="GO:0005886">
    <property type="term" value="C:plasma membrane"/>
    <property type="evidence" value="ECO:0007669"/>
    <property type="project" value="InterPro"/>
</dbReference>
<feature type="transmembrane region" description="Helical" evidence="5">
    <location>
        <begin position="44"/>
        <end position="63"/>
    </location>
</feature>
<evidence type="ECO:0000259" key="6">
    <source>
        <dbReference type="Pfam" id="PF06305"/>
    </source>
</evidence>
<reference evidence="7 8" key="1">
    <citation type="submission" date="2019-04" db="EMBL/GenBank/DDBJ databases">
        <title>Microbes associate with the intestines of laboratory mice.</title>
        <authorList>
            <person name="Navarre W."/>
            <person name="Wong E."/>
            <person name="Huang K."/>
            <person name="Tropini C."/>
            <person name="Ng K."/>
            <person name="Yu B."/>
        </authorList>
    </citation>
    <scope>NUCLEOTIDE SEQUENCE [LARGE SCALE GENOMIC DNA]</scope>
    <source>
        <strain evidence="7 8">NM61_E11</strain>
    </source>
</reference>
<dbReference type="InterPro" id="IPR010445">
    <property type="entry name" value="LapA_dom"/>
</dbReference>